<evidence type="ECO:0000313" key="4">
    <source>
        <dbReference type="Proteomes" id="UP000594261"/>
    </source>
</evidence>
<feature type="domain" description="Reverse transcriptase zinc-binding" evidence="2">
    <location>
        <begin position="506"/>
        <end position="572"/>
    </location>
</feature>
<dbReference type="Gramene" id="QL10p034885:mrna">
    <property type="protein sequence ID" value="QL10p034885:mrna"/>
    <property type="gene ID" value="QL10p034885"/>
</dbReference>
<protein>
    <recommendedName>
        <fullName evidence="2">Reverse transcriptase zinc-binding domain-containing protein</fullName>
    </recommendedName>
</protein>
<keyword evidence="1" id="KW-0472">Membrane</keyword>
<sequence length="682" mass="78729">MQVVVELVNDPKLVYHCGLTPRKLPELVENNPLIAVELLTKLIHSPEINEYFTVLVNMDMSLHSMEVVNRLTTTVELPSEFIRIYITNCISSCENIKLIQTRIPRGDRSDTLCWRLKGDGNFDTRSYYHAIKGASNSLFPWKGVWKPKIPRRVAFFLWTAAHGRILTLDNLMLRGRPLATWCCCDGESVDRLLLHCPLTHSLWTFMLQAFGIHWVMPGSVAGLKVNVGKSEIVPVGEVGNLGALARILCCKVGRLPMSYLGMPLGAHFKDASIWNPILERVEKKLAGWKRLYLSKGGRLTLLKSTLSSLPTYYLSLFTIPQHIADRLERIQRNFLWGSSNDVFKYPLVAWDMVVWPVEIGGLEIRKIGLFNQALLGKWLWRFGKKATHLWRQVIATKYGGGWCTRVVRGTHGCGLWKNIRKGADNFFSNVVYVVGEGNRIRFWHDPWNGPTPLKELYPELFACAVVEEALIFDMIIFAPDKGGRSWNFHFRRNFNEWVLRRFYSFYEHSIWRVKVPKRVSFFLWTAARGGILTIDNLVKKNLPLVNWCCLCRCDEETVDHLLIHSCLMWLVWKERNARTFEDVESPIDKLKTLLARTLSEWSHEAFWKSKVLPRVASFTWPVAWFWIGIVYLVFWNAGKGGLVSMKELAIGRPFYHACCMEREMHGRLRKGRLWISTCRTGL</sequence>
<dbReference type="PANTHER" id="PTHR33116:SF78">
    <property type="entry name" value="OS12G0587133 PROTEIN"/>
    <property type="match status" value="1"/>
</dbReference>
<dbReference type="EnsemblPlants" id="QL10p034885:mrna">
    <property type="protein sequence ID" value="QL10p034885:mrna"/>
    <property type="gene ID" value="QL10p034885"/>
</dbReference>
<proteinExistence type="predicted"/>
<dbReference type="Proteomes" id="UP000594261">
    <property type="component" value="Chromosome 10"/>
</dbReference>
<dbReference type="EMBL" id="LRBV02000010">
    <property type="status" value="NOT_ANNOTATED_CDS"/>
    <property type="molecule type" value="Genomic_DNA"/>
</dbReference>
<keyword evidence="1" id="KW-0812">Transmembrane</keyword>
<evidence type="ECO:0000259" key="2">
    <source>
        <dbReference type="Pfam" id="PF13966"/>
    </source>
</evidence>
<evidence type="ECO:0000256" key="1">
    <source>
        <dbReference type="SAM" id="Phobius"/>
    </source>
</evidence>
<accession>A0A7N2RC27</accession>
<feature type="transmembrane region" description="Helical" evidence="1">
    <location>
        <begin position="618"/>
        <end position="637"/>
    </location>
</feature>
<reference evidence="3" key="2">
    <citation type="submission" date="2021-01" db="UniProtKB">
        <authorList>
            <consortium name="EnsemblPlants"/>
        </authorList>
    </citation>
    <scope>IDENTIFICATION</scope>
</reference>
<dbReference type="GO" id="GO:0030014">
    <property type="term" value="C:CCR4-NOT complex"/>
    <property type="evidence" value="ECO:0007669"/>
    <property type="project" value="InterPro"/>
</dbReference>
<evidence type="ECO:0000313" key="3">
    <source>
        <dbReference type="EnsemblPlants" id="QL10p034885:mrna"/>
    </source>
</evidence>
<dbReference type="AlphaFoldDB" id="A0A7N2RC27"/>
<dbReference type="Pfam" id="PF10155">
    <property type="entry name" value="CNOT11"/>
    <property type="match status" value="1"/>
</dbReference>
<keyword evidence="4" id="KW-1185">Reference proteome</keyword>
<dbReference type="Pfam" id="PF13966">
    <property type="entry name" value="zf-RVT"/>
    <property type="match status" value="2"/>
</dbReference>
<organism evidence="3 4">
    <name type="scientific">Quercus lobata</name>
    <name type="common">Valley oak</name>
    <dbReference type="NCBI Taxonomy" id="97700"/>
    <lineage>
        <taxon>Eukaryota</taxon>
        <taxon>Viridiplantae</taxon>
        <taxon>Streptophyta</taxon>
        <taxon>Embryophyta</taxon>
        <taxon>Tracheophyta</taxon>
        <taxon>Spermatophyta</taxon>
        <taxon>Magnoliopsida</taxon>
        <taxon>eudicotyledons</taxon>
        <taxon>Gunneridae</taxon>
        <taxon>Pentapetalae</taxon>
        <taxon>rosids</taxon>
        <taxon>fabids</taxon>
        <taxon>Fagales</taxon>
        <taxon>Fagaceae</taxon>
        <taxon>Quercus</taxon>
    </lineage>
</organism>
<dbReference type="InterPro" id="IPR019312">
    <property type="entry name" value="CNOT11"/>
</dbReference>
<feature type="domain" description="Reverse transcriptase zinc-binding" evidence="2">
    <location>
        <begin position="122"/>
        <end position="203"/>
    </location>
</feature>
<dbReference type="InterPro" id="IPR026960">
    <property type="entry name" value="RVT-Znf"/>
</dbReference>
<dbReference type="FunCoup" id="A0A7N2RC27">
    <property type="interactions" value="2"/>
</dbReference>
<reference evidence="3 4" key="1">
    <citation type="journal article" date="2016" name="G3 (Bethesda)">
        <title>First Draft Assembly and Annotation of the Genome of a California Endemic Oak Quercus lobata Nee (Fagaceae).</title>
        <authorList>
            <person name="Sork V.L."/>
            <person name="Fitz-Gibbon S.T."/>
            <person name="Puiu D."/>
            <person name="Crepeau M."/>
            <person name="Gugger P.F."/>
            <person name="Sherman R."/>
            <person name="Stevens K."/>
            <person name="Langley C.H."/>
            <person name="Pellegrini M."/>
            <person name="Salzberg S.L."/>
        </authorList>
    </citation>
    <scope>NUCLEOTIDE SEQUENCE [LARGE SCALE GENOMIC DNA]</scope>
    <source>
        <strain evidence="3 4">cv. SW786</strain>
    </source>
</reference>
<name>A0A7N2RC27_QUELO</name>
<keyword evidence="1" id="KW-1133">Transmembrane helix</keyword>
<dbReference type="PANTHER" id="PTHR33116">
    <property type="entry name" value="REVERSE TRANSCRIPTASE ZINC-BINDING DOMAIN-CONTAINING PROTEIN-RELATED-RELATED"/>
    <property type="match status" value="1"/>
</dbReference>
<dbReference type="InParanoid" id="A0A7N2RC27"/>